<keyword evidence="1" id="KW-0732">Signal</keyword>
<organism evidence="2 3">
    <name type="scientific">Karstenula rhodostoma CBS 690.94</name>
    <dbReference type="NCBI Taxonomy" id="1392251"/>
    <lineage>
        <taxon>Eukaryota</taxon>
        <taxon>Fungi</taxon>
        <taxon>Dikarya</taxon>
        <taxon>Ascomycota</taxon>
        <taxon>Pezizomycotina</taxon>
        <taxon>Dothideomycetes</taxon>
        <taxon>Pleosporomycetidae</taxon>
        <taxon>Pleosporales</taxon>
        <taxon>Massarineae</taxon>
        <taxon>Didymosphaeriaceae</taxon>
        <taxon>Karstenula</taxon>
    </lineage>
</organism>
<gene>
    <name evidence="2" type="ORF">P171DRAFT_167092</name>
</gene>
<dbReference type="AlphaFoldDB" id="A0A9P4P735"/>
<evidence type="ECO:0008006" key="4">
    <source>
        <dbReference type="Google" id="ProtNLM"/>
    </source>
</evidence>
<accession>A0A9P4P735</accession>
<feature type="signal peptide" evidence="1">
    <location>
        <begin position="1"/>
        <end position="19"/>
    </location>
</feature>
<feature type="chain" id="PRO_5040305447" description="Secreted protein" evidence="1">
    <location>
        <begin position="20"/>
        <end position="96"/>
    </location>
</feature>
<name>A0A9P4P735_9PLEO</name>
<protein>
    <recommendedName>
        <fullName evidence="4">Secreted protein</fullName>
    </recommendedName>
</protein>
<proteinExistence type="predicted"/>
<evidence type="ECO:0000313" key="3">
    <source>
        <dbReference type="Proteomes" id="UP000799764"/>
    </source>
</evidence>
<comment type="caution">
    <text evidence="2">The sequence shown here is derived from an EMBL/GenBank/DDBJ whole genome shotgun (WGS) entry which is preliminary data.</text>
</comment>
<evidence type="ECO:0000256" key="1">
    <source>
        <dbReference type="SAM" id="SignalP"/>
    </source>
</evidence>
<dbReference type="EMBL" id="MU001513">
    <property type="protein sequence ID" value="KAF2438058.1"/>
    <property type="molecule type" value="Genomic_DNA"/>
</dbReference>
<reference evidence="2" key="1">
    <citation type="journal article" date="2020" name="Stud. Mycol.">
        <title>101 Dothideomycetes genomes: a test case for predicting lifestyles and emergence of pathogens.</title>
        <authorList>
            <person name="Haridas S."/>
            <person name="Albert R."/>
            <person name="Binder M."/>
            <person name="Bloem J."/>
            <person name="Labutti K."/>
            <person name="Salamov A."/>
            <person name="Andreopoulos B."/>
            <person name="Baker S."/>
            <person name="Barry K."/>
            <person name="Bills G."/>
            <person name="Bluhm B."/>
            <person name="Cannon C."/>
            <person name="Castanera R."/>
            <person name="Culley D."/>
            <person name="Daum C."/>
            <person name="Ezra D."/>
            <person name="Gonzalez J."/>
            <person name="Henrissat B."/>
            <person name="Kuo A."/>
            <person name="Liang C."/>
            <person name="Lipzen A."/>
            <person name="Lutzoni F."/>
            <person name="Magnuson J."/>
            <person name="Mondo S."/>
            <person name="Nolan M."/>
            <person name="Ohm R."/>
            <person name="Pangilinan J."/>
            <person name="Park H.-J."/>
            <person name="Ramirez L."/>
            <person name="Alfaro M."/>
            <person name="Sun H."/>
            <person name="Tritt A."/>
            <person name="Yoshinaga Y."/>
            <person name="Zwiers L.-H."/>
            <person name="Turgeon B."/>
            <person name="Goodwin S."/>
            <person name="Spatafora J."/>
            <person name="Crous P."/>
            <person name="Grigoriev I."/>
        </authorList>
    </citation>
    <scope>NUCLEOTIDE SEQUENCE</scope>
    <source>
        <strain evidence="2">CBS 690.94</strain>
    </source>
</reference>
<sequence>MRASAALLAFLLAAPRALVLDATQMAASARQSRRAATWGAGLEGEFRFDERRLSHMYCMHWCTLRKGVCASIERWLLCLASVSGFCAPELRRRSEA</sequence>
<keyword evidence="3" id="KW-1185">Reference proteome</keyword>
<dbReference type="Proteomes" id="UP000799764">
    <property type="component" value="Unassembled WGS sequence"/>
</dbReference>
<evidence type="ECO:0000313" key="2">
    <source>
        <dbReference type="EMBL" id="KAF2438058.1"/>
    </source>
</evidence>